<evidence type="ECO:0000256" key="8">
    <source>
        <dbReference type="ARBA" id="ARBA00023229"/>
    </source>
</evidence>
<sequence>MSSLEIALKDDIQYHGRDYFKDFYMVPNSLSSVSIKDIDLSCSFHGKQLDFPVYVGSLTGGEVGLTKINETLGIFAKKYKIAQGIGDQLHCLGKTVKDTIIQSYSIMREKNPEGVILANISAKYLVQSENYIEDVKKIVDIIKANGIEIYLAPLRDVLWDKNDFGLKGFIPKLKKLIETIDIPVIIKSISTGLSNDDIRQLWDVGVSGFNIGGVGGSSFARIDTLKRLTLSQKQSISPIKRPLDFFGTPTVWSLLDIALRPENNDIPLIAGGGIRNGLQAVKAFAMGADLISFAYPVLIELTEDFGYPKERNLERWFERLIFQIKTVMALFGAQTIEDLRSLVKSRTVIFGRTKEWIDGRNLSFPPKFIRKIH</sequence>
<evidence type="ECO:0000313" key="12">
    <source>
        <dbReference type="Proteomes" id="UP000321408"/>
    </source>
</evidence>
<protein>
    <submittedName>
        <fullName evidence="11">Alpha-hydroxy-acid oxidizing protein</fullName>
    </submittedName>
</protein>
<evidence type="ECO:0000256" key="10">
    <source>
        <dbReference type="ARBA" id="ARBA00025810"/>
    </source>
</evidence>
<dbReference type="GO" id="GO:0016491">
    <property type="term" value="F:oxidoreductase activity"/>
    <property type="evidence" value="ECO:0007669"/>
    <property type="project" value="InterPro"/>
</dbReference>
<name>A0A5B9DBD0_9ARCH</name>
<dbReference type="InterPro" id="IPR000262">
    <property type="entry name" value="FMN-dep_DH"/>
</dbReference>
<gene>
    <name evidence="11" type="ORF">DSAG12_01784</name>
</gene>
<dbReference type="Gene3D" id="3.20.20.70">
    <property type="entry name" value="Aldolase class I"/>
    <property type="match status" value="1"/>
</dbReference>
<dbReference type="InterPro" id="IPR013785">
    <property type="entry name" value="Aldolase_TIM"/>
</dbReference>
<dbReference type="GO" id="GO:0004452">
    <property type="term" value="F:isopentenyl-diphosphate delta-isomerase activity"/>
    <property type="evidence" value="ECO:0007669"/>
    <property type="project" value="UniProtKB-EC"/>
</dbReference>
<keyword evidence="4" id="KW-0288">FMN</keyword>
<accession>A0A5B9DBD0</accession>
<evidence type="ECO:0000256" key="2">
    <source>
        <dbReference type="ARBA" id="ARBA00022490"/>
    </source>
</evidence>
<proteinExistence type="predicted"/>
<keyword evidence="8" id="KW-0414">Isoprene biosynthesis</keyword>
<dbReference type="SUPFAM" id="SSF51395">
    <property type="entry name" value="FMN-linked oxidoreductases"/>
    <property type="match status" value="1"/>
</dbReference>
<keyword evidence="2" id="KW-0963">Cytoplasm</keyword>
<dbReference type="Pfam" id="PF01070">
    <property type="entry name" value="FMN_dh"/>
    <property type="match status" value="1"/>
</dbReference>
<comment type="cofactor">
    <cofactor evidence="1">
        <name>FMN</name>
        <dbReference type="ChEBI" id="CHEBI:58210"/>
    </cofactor>
</comment>
<dbReference type="KEGG" id="psyt:DSAG12_01784"/>
<dbReference type="GO" id="GO:0010181">
    <property type="term" value="F:FMN binding"/>
    <property type="evidence" value="ECO:0007669"/>
    <property type="project" value="InterPro"/>
</dbReference>
<comment type="subunit">
    <text evidence="10">Homooctamer. Dimer of tetramers.</text>
</comment>
<evidence type="ECO:0000256" key="1">
    <source>
        <dbReference type="ARBA" id="ARBA00001917"/>
    </source>
</evidence>
<evidence type="ECO:0000256" key="4">
    <source>
        <dbReference type="ARBA" id="ARBA00022643"/>
    </source>
</evidence>
<dbReference type="Proteomes" id="UP000321408">
    <property type="component" value="Chromosome"/>
</dbReference>
<evidence type="ECO:0000256" key="6">
    <source>
        <dbReference type="ARBA" id="ARBA00022842"/>
    </source>
</evidence>
<keyword evidence="12" id="KW-1185">Reference proteome</keyword>
<dbReference type="GO" id="GO:0046872">
    <property type="term" value="F:metal ion binding"/>
    <property type="evidence" value="ECO:0007669"/>
    <property type="project" value="UniProtKB-KW"/>
</dbReference>
<evidence type="ECO:0000256" key="7">
    <source>
        <dbReference type="ARBA" id="ARBA00022857"/>
    </source>
</evidence>
<dbReference type="InterPro" id="IPR011179">
    <property type="entry name" value="IPdP_isomerase"/>
</dbReference>
<keyword evidence="6" id="KW-0460">Magnesium</keyword>
<keyword evidence="5" id="KW-0479">Metal-binding</keyword>
<evidence type="ECO:0000256" key="9">
    <source>
        <dbReference type="ARBA" id="ARBA00023235"/>
    </source>
</evidence>
<keyword evidence="7" id="KW-0521">NADP</keyword>
<dbReference type="AlphaFoldDB" id="A0A5B9DBD0"/>
<reference evidence="11 12" key="2">
    <citation type="journal article" date="2024" name="Int. J. Syst. Evol. Microbiol.">
        <title>Promethearchaeum syntrophicum gen. nov., sp. nov., an anaerobic, obligately syntrophic archaeon, the first isolate of the lineage 'Asgard' archaea, and proposal of the new archaeal phylum Promethearchaeota phyl. nov. and kingdom Promethearchaeati regn. nov.</title>
        <authorList>
            <person name="Imachi H."/>
            <person name="Nobu M.K."/>
            <person name="Kato S."/>
            <person name="Takaki Y."/>
            <person name="Miyazaki M."/>
            <person name="Miyata M."/>
            <person name="Ogawara M."/>
            <person name="Saito Y."/>
            <person name="Sakai S."/>
            <person name="Tahara Y.O."/>
            <person name="Takano Y."/>
            <person name="Tasumi E."/>
            <person name="Uematsu K."/>
            <person name="Yoshimura T."/>
            <person name="Itoh T."/>
            <person name="Ohkuma M."/>
            <person name="Takai K."/>
        </authorList>
    </citation>
    <scope>NUCLEOTIDE SEQUENCE [LARGE SCALE GENOMIC DNA]</scope>
    <source>
        <strain evidence="11 12">MK-D1</strain>
    </source>
</reference>
<reference evidence="11 12" key="1">
    <citation type="journal article" date="2020" name="Nature">
        <title>Isolation of an archaeon at the prokaryote-eukaryote interface.</title>
        <authorList>
            <person name="Imachi H."/>
            <person name="Nobu M.K."/>
            <person name="Nakahara N."/>
            <person name="Morono Y."/>
            <person name="Ogawara M."/>
            <person name="Takaki Y."/>
            <person name="Takano Y."/>
            <person name="Uematsu K."/>
            <person name="Ikuta T."/>
            <person name="Ito M."/>
            <person name="Matsui Y."/>
            <person name="Miyazaki M."/>
            <person name="Murata K."/>
            <person name="Saito Y."/>
            <person name="Sakai S."/>
            <person name="Song C."/>
            <person name="Tasumi E."/>
            <person name="Yamanaka Y."/>
            <person name="Yamaguchi T."/>
            <person name="Kamagata Y."/>
            <person name="Tamaki H."/>
            <person name="Takai K."/>
        </authorList>
    </citation>
    <scope>NUCLEOTIDE SEQUENCE [LARGE SCALE GENOMIC DNA]</scope>
    <source>
        <strain evidence="11 12">MK-D1</strain>
    </source>
</reference>
<organism evidence="11 12">
    <name type="scientific">Promethearchaeum syntrophicum</name>
    <dbReference type="NCBI Taxonomy" id="2594042"/>
    <lineage>
        <taxon>Archaea</taxon>
        <taxon>Promethearchaeati</taxon>
        <taxon>Promethearchaeota</taxon>
        <taxon>Promethearchaeia</taxon>
        <taxon>Promethearchaeales</taxon>
        <taxon>Promethearchaeaceae</taxon>
        <taxon>Promethearchaeum</taxon>
    </lineage>
</organism>
<dbReference type="PANTHER" id="PTHR43665:SF1">
    <property type="entry name" value="ISOPENTENYL-DIPHOSPHATE DELTA-ISOMERASE"/>
    <property type="match status" value="1"/>
</dbReference>
<keyword evidence="9" id="KW-0413">Isomerase</keyword>
<dbReference type="GO" id="GO:0008299">
    <property type="term" value="P:isoprenoid biosynthetic process"/>
    <property type="evidence" value="ECO:0007669"/>
    <property type="project" value="UniProtKB-KW"/>
</dbReference>
<evidence type="ECO:0000256" key="5">
    <source>
        <dbReference type="ARBA" id="ARBA00022723"/>
    </source>
</evidence>
<dbReference type="PANTHER" id="PTHR43665">
    <property type="entry name" value="ISOPENTENYL-DIPHOSPHATE DELTA-ISOMERASE"/>
    <property type="match status" value="1"/>
</dbReference>
<evidence type="ECO:0000256" key="3">
    <source>
        <dbReference type="ARBA" id="ARBA00022630"/>
    </source>
</evidence>
<dbReference type="EMBL" id="CP042905">
    <property type="protein sequence ID" value="QEE15956.2"/>
    <property type="molecule type" value="Genomic_DNA"/>
</dbReference>
<keyword evidence="3" id="KW-0285">Flavoprotein</keyword>
<evidence type="ECO:0000313" key="11">
    <source>
        <dbReference type="EMBL" id="QEE15956.2"/>
    </source>
</evidence>